<proteinExistence type="predicted"/>
<dbReference type="AlphaFoldDB" id="A0A340XY41"/>
<dbReference type="GeneID" id="103077305"/>
<feature type="compositionally biased region" description="Basic and acidic residues" evidence="1">
    <location>
        <begin position="146"/>
        <end position="158"/>
    </location>
</feature>
<reference evidence="3" key="1">
    <citation type="submission" date="2025-08" db="UniProtKB">
        <authorList>
            <consortium name="RefSeq"/>
        </authorList>
    </citation>
    <scope>IDENTIFICATION</scope>
</reference>
<dbReference type="Proteomes" id="UP000265300">
    <property type="component" value="Unplaced"/>
</dbReference>
<gene>
    <name evidence="3" type="primary">LOC103077305</name>
</gene>
<dbReference type="RefSeq" id="XP_007466068.1">
    <property type="nucleotide sequence ID" value="XM_007466006.1"/>
</dbReference>
<dbReference type="KEGG" id="lve:103077305"/>
<evidence type="ECO:0000256" key="1">
    <source>
        <dbReference type="SAM" id="MobiDB-lite"/>
    </source>
</evidence>
<dbReference type="InParanoid" id="A0A340XY41"/>
<sequence>MGQQCPRLGSHLLPVPSEPGLWAQQISTFCKPHTQQTEPGQAVSGTPLEGRPARPRCQPGARASSPVTLPAMMSLSFLGSHVSPHLSWPPRDPPQCPRGSQVARARPSLPPPAPQPAVLPVPAAERSGRGPGGGYPRPAWSVAGDRGPRELDPDDRPARLSGWEAPFE</sequence>
<feature type="region of interest" description="Disordered" evidence="1">
    <location>
        <begin position="80"/>
        <end position="168"/>
    </location>
</feature>
<protein>
    <submittedName>
        <fullName evidence="3">Proline-rich protein 24-like</fullName>
    </submittedName>
</protein>
<dbReference type="OrthoDB" id="10481204at2759"/>
<organism evidence="2 3">
    <name type="scientific">Lipotes vexillifer</name>
    <name type="common">Yangtze river dolphin</name>
    <dbReference type="NCBI Taxonomy" id="118797"/>
    <lineage>
        <taxon>Eukaryota</taxon>
        <taxon>Metazoa</taxon>
        <taxon>Chordata</taxon>
        <taxon>Craniata</taxon>
        <taxon>Vertebrata</taxon>
        <taxon>Euteleostomi</taxon>
        <taxon>Mammalia</taxon>
        <taxon>Eutheria</taxon>
        <taxon>Laurasiatheria</taxon>
        <taxon>Artiodactyla</taxon>
        <taxon>Whippomorpha</taxon>
        <taxon>Cetacea</taxon>
        <taxon>Odontoceti</taxon>
        <taxon>Lipotidae</taxon>
        <taxon>Lipotes</taxon>
    </lineage>
</organism>
<feature type="compositionally biased region" description="Pro residues" evidence="1">
    <location>
        <begin position="108"/>
        <end position="119"/>
    </location>
</feature>
<name>A0A340XY41_LIPVE</name>
<feature type="region of interest" description="Disordered" evidence="1">
    <location>
        <begin position="32"/>
        <end position="68"/>
    </location>
</feature>
<evidence type="ECO:0000313" key="2">
    <source>
        <dbReference type="Proteomes" id="UP000265300"/>
    </source>
</evidence>
<evidence type="ECO:0000313" key="3">
    <source>
        <dbReference type="RefSeq" id="XP_007466068.1"/>
    </source>
</evidence>
<keyword evidence="2" id="KW-1185">Reference proteome</keyword>
<accession>A0A340XY41</accession>